<evidence type="ECO:0000313" key="2">
    <source>
        <dbReference type="Proteomes" id="UP000499080"/>
    </source>
</evidence>
<organism evidence="1 2">
    <name type="scientific">Araneus ventricosus</name>
    <name type="common">Orbweaver spider</name>
    <name type="synonym">Epeira ventricosa</name>
    <dbReference type="NCBI Taxonomy" id="182803"/>
    <lineage>
        <taxon>Eukaryota</taxon>
        <taxon>Metazoa</taxon>
        <taxon>Ecdysozoa</taxon>
        <taxon>Arthropoda</taxon>
        <taxon>Chelicerata</taxon>
        <taxon>Arachnida</taxon>
        <taxon>Araneae</taxon>
        <taxon>Araneomorphae</taxon>
        <taxon>Entelegynae</taxon>
        <taxon>Araneoidea</taxon>
        <taxon>Araneidae</taxon>
        <taxon>Araneus</taxon>
    </lineage>
</organism>
<reference evidence="1 2" key="1">
    <citation type="journal article" date="2019" name="Sci. Rep.">
        <title>Orb-weaving spider Araneus ventricosus genome elucidates the spidroin gene catalogue.</title>
        <authorList>
            <person name="Kono N."/>
            <person name="Nakamura H."/>
            <person name="Ohtoshi R."/>
            <person name="Moran D.A.P."/>
            <person name="Shinohara A."/>
            <person name="Yoshida Y."/>
            <person name="Fujiwara M."/>
            <person name="Mori M."/>
            <person name="Tomita M."/>
            <person name="Arakawa K."/>
        </authorList>
    </citation>
    <scope>NUCLEOTIDE SEQUENCE [LARGE SCALE GENOMIC DNA]</scope>
</reference>
<keyword evidence="2" id="KW-1185">Reference proteome</keyword>
<protein>
    <submittedName>
        <fullName evidence="1">Uncharacterized protein</fullName>
    </submittedName>
</protein>
<accession>A0A4Y2GKA9</accession>
<dbReference type="AlphaFoldDB" id="A0A4Y2GKA9"/>
<gene>
    <name evidence="1" type="ORF">AVEN_234107_1</name>
</gene>
<dbReference type="Proteomes" id="UP000499080">
    <property type="component" value="Unassembled WGS sequence"/>
</dbReference>
<evidence type="ECO:0000313" key="1">
    <source>
        <dbReference type="EMBL" id="GBM54282.1"/>
    </source>
</evidence>
<proteinExistence type="predicted"/>
<sequence length="136" mass="15001">MKKFKSKKILLTKLVNSADYDSGAIFPSNDLGTDILDPYKASDASGYQTLTMGEGELSEGHALGHGGSLPVGHGHMQSESQLPRKKFLRFCFYKGSIIGYDSAYPPPHKGMLQVLEIRVQVRKFSNVLSKSGYPKY</sequence>
<dbReference type="EMBL" id="BGPR01001452">
    <property type="protein sequence ID" value="GBM54282.1"/>
    <property type="molecule type" value="Genomic_DNA"/>
</dbReference>
<comment type="caution">
    <text evidence="1">The sequence shown here is derived from an EMBL/GenBank/DDBJ whole genome shotgun (WGS) entry which is preliminary data.</text>
</comment>
<name>A0A4Y2GKA9_ARAVE</name>